<dbReference type="InterPro" id="IPR013830">
    <property type="entry name" value="SGNH_hydro"/>
</dbReference>
<dbReference type="Gene3D" id="3.40.50.1110">
    <property type="entry name" value="SGNH hydrolase"/>
    <property type="match status" value="1"/>
</dbReference>
<evidence type="ECO:0000313" key="3">
    <source>
        <dbReference type="Proteomes" id="UP001187734"/>
    </source>
</evidence>
<dbReference type="SUPFAM" id="SSF52266">
    <property type="entry name" value="SGNH hydrolase"/>
    <property type="match status" value="1"/>
</dbReference>
<protein>
    <recommendedName>
        <fullName evidence="1">SGNH hydrolase-type esterase domain-containing protein</fullName>
    </recommendedName>
</protein>
<dbReference type="Proteomes" id="UP001187734">
    <property type="component" value="Unassembled WGS sequence"/>
</dbReference>
<feature type="domain" description="SGNH hydrolase-type esterase" evidence="1">
    <location>
        <begin position="49"/>
        <end position="162"/>
    </location>
</feature>
<organism evidence="2 3">
    <name type="scientific">Fusarium torulosum</name>
    <dbReference type="NCBI Taxonomy" id="33205"/>
    <lineage>
        <taxon>Eukaryota</taxon>
        <taxon>Fungi</taxon>
        <taxon>Dikarya</taxon>
        <taxon>Ascomycota</taxon>
        <taxon>Pezizomycotina</taxon>
        <taxon>Sordariomycetes</taxon>
        <taxon>Hypocreomycetidae</taxon>
        <taxon>Hypocreales</taxon>
        <taxon>Nectriaceae</taxon>
        <taxon>Fusarium</taxon>
    </lineage>
</organism>
<evidence type="ECO:0000313" key="2">
    <source>
        <dbReference type="EMBL" id="SPJ78141.1"/>
    </source>
</evidence>
<accession>A0AAE8SIJ1</accession>
<dbReference type="Pfam" id="PF13472">
    <property type="entry name" value="Lipase_GDSL_2"/>
    <property type="match status" value="1"/>
</dbReference>
<reference evidence="2" key="1">
    <citation type="submission" date="2018-03" db="EMBL/GenBank/DDBJ databases">
        <authorList>
            <person name="Guldener U."/>
        </authorList>
    </citation>
    <scope>NUCLEOTIDE SEQUENCE</scope>
</reference>
<name>A0AAE8SIJ1_9HYPO</name>
<comment type="caution">
    <text evidence="2">The sequence shown here is derived from an EMBL/GenBank/DDBJ whole genome shotgun (WGS) entry which is preliminary data.</text>
</comment>
<proteinExistence type="predicted"/>
<sequence length="164" mass="18081">MFKQRSHDTHYNTHLPLIASNPGQYTTALLGSSLMERFKTTGANLSINKNPQILNLGVSGDKIQNVQYRVNQGLVDALKEHRQIKLIYVQMGGNNLDKNGLRKEDVESYGQLIKGLCAELPDAAIVITALFVQRGLESRVIEQANNGLRGIAAENGCEFLPFGD</sequence>
<keyword evidence="3" id="KW-1185">Reference proteome</keyword>
<evidence type="ECO:0000259" key="1">
    <source>
        <dbReference type="Pfam" id="PF13472"/>
    </source>
</evidence>
<dbReference type="AlphaFoldDB" id="A0AAE8SIJ1"/>
<dbReference type="EMBL" id="ONZP01000220">
    <property type="protein sequence ID" value="SPJ78141.1"/>
    <property type="molecule type" value="Genomic_DNA"/>
</dbReference>
<gene>
    <name evidence="2" type="ORF">FTOL_06530</name>
</gene>
<dbReference type="InterPro" id="IPR036514">
    <property type="entry name" value="SGNH_hydro_sf"/>
</dbReference>